<evidence type="ECO:0000313" key="2">
    <source>
        <dbReference type="Proteomes" id="UP000237105"/>
    </source>
</evidence>
<comment type="caution">
    <text evidence="1">The sequence shown here is derived from an EMBL/GenBank/DDBJ whole genome shotgun (WGS) entry which is preliminary data.</text>
</comment>
<sequence length="91" mass="10356">MLEVATGMRPDLAVVLKGRSTCFAEWASLMVVQNREREILEPNSWACAPRRGLEKTNIKKCFRVAFTCADASARKRPPMRDVVELLTRNFT</sequence>
<keyword evidence="2" id="KW-1185">Reference proteome</keyword>
<evidence type="ECO:0000313" key="1">
    <source>
        <dbReference type="EMBL" id="PON72604.1"/>
    </source>
</evidence>
<organism evidence="1 2">
    <name type="scientific">Parasponia andersonii</name>
    <name type="common">Sponia andersonii</name>
    <dbReference type="NCBI Taxonomy" id="3476"/>
    <lineage>
        <taxon>Eukaryota</taxon>
        <taxon>Viridiplantae</taxon>
        <taxon>Streptophyta</taxon>
        <taxon>Embryophyta</taxon>
        <taxon>Tracheophyta</taxon>
        <taxon>Spermatophyta</taxon>
        <taxon>Magnoliopsida</taxon>
        <taxon>eudicotyledons</taxon>
        <taxon>Gunneridae</taxon>
        <taxon>Pentapetalae</taxon>
        <taxon>rosids</taxon>
        <taxon>fabids</taxon>
        <taxon>Rosales</taxon>
        <taxon>Cannabaceae</taxon>
        <taxon>Parasponia</taxon>
    </lineage>
</organism>
<name>A0A2P5DH40_PARAD</name>
<reference evidence="2" key="1">
    <citation type="submission" date="2016-06" db="EMBL/GenBank/DDBJ databases">
        <title>Parallel loss of symbiosis genes in relatives of nitrogen-fixing non-legume Parasponia.</title>
        <authorList>
            <person name="Van Velzen R."/>
            <person name="Holmer R."/>
            <person name="Bu F."/>
            <person name="Rutten L."/>
            <person name="Van Zeijl A."/>
            <person name="Liu W."/>
            <person name="Santuari L."/>
            <person name="Cao Q."/>
            <person name="Sharma T."/>
            <person name="Shen D."/>
            <person name="Roswanjaya Y."/>
            <person name="Wardhani T."/>
            <person name="Kalhor M.S."/>
            <person name="Jansen J."/>
            <person name="Van den Hoogen J."/>
            <person name="Gungor B."/>
            <person name="Hartog M."/>
            <person name="Hontelez J."/>
            <person name="Verver J."/>
            <person name="Yang W.-C."/>
            <person name="Schijlen E."/>
            <person name="Repin R."/>
            <person name="Schilthuizen M."/>
            <person name="Schranz E."/>
            <person name="Heidstra R."/>
            <person name="Miyata K."/>
            <person name="Fedorova E."/>
            <person name="Kohlen W."/>
            <person name="Bisseling T."/>
            <person name="Smit S."/>
            <person name="Geurts R."/>
        </authorList>
    </citation>
    <scope>NUCLEOTIDE SEQUENCE [LARGE SCALE GENOMIC DNA]</scope>
    <source>
        <strain evidence="2">cv. WU1-14</strain>
    </source>
</reference>
<accession>A0A2P5DH40</accession>
<dbReference type="AlphaFoldDB" id="A0A2P5DH40"/>
<dbReference type="EMBL" id="JXTB01000038">
    <property type="protein sequence ID" value="PON72604.1"/>
    <property type="molecule type" value="Genomic_DNA"/>
</dbReference>
<dbReference type="Proteomes" id="UP000237105">
    <property type="component" value="Unassembled WGS sequence"/>
</dbReference>
<dbReference type="OrthoDB" id="4062651at2759"/>
<evidence type="ECO:0008006" key="3">
    <source>
        <dbReference type="Google" id="ProtNLM"/>
    </source>
</evidence>
<proteinExistence type="predicted"/>
<gene>
    <name evidence="1" type="ORF">PanWU01x14_063700</name>
</gene>
<protein>
    <recommendedName>
        <fullName evidence="3">Tyrosine-protein kinase</fullName>
    </recommendedName>
</protein>